<accession>A0A8X7NED1</accession>
<evidence type="ECO:0000256" key="10">
    <source>
        <dbReference type="ARBA" id="ARBA00023136"/>
    </source>
</evidence>
<dbReference type="GO" id="GO:0031204">
    <property type="term" value="P:post-translational protein targeting to membrane, translocation"/>
    <property type="evidence" value="ECO:0007669"/>
    <property type="project" value="TreeGrafter"/>
</dbReference>
<evidence type="ECO:0000256" key="1">
    <source>
        <dbReference type="ARBA" id="ARBA00004477"/>
    </source>
</evidence>
<evidence type="ECO:0000256" key="4">
    <source>
        <dbReference type="ARBA" id="ARBA00022448"/>
    </source>
</evidence>
<dbReference type="NCBIfam" id="TIGR00869">
    <property type="entry name" value="sec62"/>
    <property type="match status" value="1"/>
</dbReference>
<dbReference type="GO" id="GO:0005789">
    <property type="term" value="C:endoplasmic reticulum membrane"/>
    <property type="evidence" value="ECO:0007669"/>
    <property type="project" value="UniProtKB-SubCell"/>
</dbReference>
<feature type="transmembrane region" description="Helical" evidence="12">
    <location>
        <begin position="159"/>
        <end position="192"/>
    </location>
</feature>
<keyword evidence="7" id="KW-0653">Protein transport</keyword>
<keyword evidence="6" id="KW-0256">Endoplasmic reticulum</keyword>
<comment type="subcellular location">
    <subcellularLocation>
        <location evidence="1">Endoplasmic reticulum membrane</location>
        <topology evidence="1">Multi-pass membrane protein</topology>
    </subcellularLocation>
</comment>
<comment type="caution">
    <text evidence="13">The sequence shown here is derived from an EMBL/GenBank/DDBJ whole genome shotgun (WGS) entry which is preliminary data.</text>
</comment>
<comment type="similarity">
    <text evidence="2">Belongs to the SEC62 family.</text>
</comment>
<dbReference type="AlphaFoldDB" id="A0A8X7NED1"/>
<evidence type="ECO:0000256" key="3">
    <source>
        <dbReference type="ARBA" id="ARBA00021257"/>
    </source>
</evidence>
<feature type="transmembrane region" description="Helical" evidence="12">
    <location>
        <begin position="134"/>
        <end position="153"/>
    </location>
</feature>
<keyword evidence="5 12" id="KW-0812">Transmembrane</keyword>
<reference evidence="13" key="1">
    <citation type="submission" date="2016-04" db="EMBL/GenBank/DDBJ databases">
        <authorList>
            <person name="Nguyen H.D."/>
            <person name="Samba Siva P."/>
            <person name="Cullis J."/>
            <person name="Levesque C.A."/>
            <person name="Hambleton S."/>
        </authorList>
    </citation>
    <scope>NUCLEOTIDE SEQUENCE</scope>
    <source>
        <strain evidence="13">DAOMC 236422</strain>
    </source>
</reference>
<dbReference type="Proteomes" id="UP000078113">
    <property type="component" value="Unassembled WGS sequence"/>
</dbReference>
<reference evidence="13" key="2">
    <citation type="journal article" date="2019" name="IMA Fungus">
        <title>Genome sequencing and comparison of five Tilletia species to identify candidate genes for the detection of regulated species infecting wheat.</title>
        <authorList>
            <person name="Nguyen H.D.T."/>
            <person name="Sultana T."/>
            <person name="Kesanakurti P."/>
            <person name="Hambleton S."/>
        </authorList>
    </citation>
    <scope>NUCLEOTIDE SEQUENCE</scope>
    <source>
        <strain evidence="13">DAOMC 236422</strain>
    </source>
</reference>
<evidence type="ECO:0000256" key="11">
    <source>
        <dbReference type="SAM" id="MobiDB-lite"/>
    </source>
</evidence>
<feature type="region of interest" description="Disordered" evidence="11">
    <location>
        <begin position="238"/>
        <end position="305"/>
    </location>
</feature>
<dbReference type="PANTHER" id="PTHR12443:SF9">
    <property type="entry name" value="TRANSLOCATION PROTEIN SEC62"/>
    <property type="match status" value="1"/>
</dbReference>
<protein>
    <recommendedName>
        <fullName evidence="3">Translocation protein SEC62</fullName>
    </recommendedName>
</protein>
<sequence length="305" mass="32923">MSGWMSEQEQQSTASPETRTVVNFLRNKAGMKTRAGVLNGTRVEYFKGSSAVKAILSPAYKKLKGVPQAETEEEAEQVLHGIIPHAFFLRVDRGPAAGAGKDAPKVVQINQMQMFKNDLHYVWLIQGSQLGLRLGGFGVVAIMLAGVMFPLWPPFMRLGVWYLSMGILGIIGLFFAMAIFRLIFYVITLVVARPGIWIFPNLFEDVGFVDSFIPWWAWDVTPPKKTKKSKKSIKAEEAGSAEASSVQASNGEAAARPAGKRQAVANLPGAGAARPQASAPPAQTTEAVAGLAGQSGSRTTMDDLN</sequence>
<evidence type="ECO:0000256" key="2">
    <source>
        <dbReference type="ARBA" id="ARBA00010604"/>
    </source>
</evidence>
<evidence type="ECO:0000313" key="13">
    <source>
        <dbReference type="EMBL" id="KAE8271684.1"/>
    </source>
</evidence>
<feature type="compositionally biased region" description="Low complexity" evidence="11">
    <location>
        <begin position="268"/>
        <end position="283"/>
    </location>
</feature>
<keyword evidence="14" id="KW-1185">Reference proteome</keyword>
<keyword evidence="10 12" id="KW-0472">Membrane</keyword>
<evidence type="ECO:0000313" key="14">
    <source>
        <dbReference type="Proteomes" id="UP000078113"/>
    </source>
</evidence>
<name>A0A8X7NED1_9BASI</name>
<dbReference type="InterPro" id="IPR011553">
    <property type="entry name" value="Sec62_asco"/>
</dbReference>
<dbReference type="Pfam" id="PF03839">
    <property type="entry name" value="Sec62"/>
    <property type="match status" value="1"/>
</dbReference>
<evidence type="ECO:0000256" key="9">
    <source>
        <dbReference type="ARBA" id="ARBA00023010"/>
    </source>
</evidence>
<keyword evidence="9" id="KW-0811">Translocation</keyword>
<evidence type="ECO:0000256" key="6">
    <source>
        <dbReference type="ARBA" id="ARBA00022824"/>
    </source>
</evidence>
<dbReference type="InterPro" id="IPR004728">
    <property type="entry name" value="Sec62"/>
</dbReference>
<evidence type="ECO:0000256" key="5">
    <source>
        <dbReference type="ARBA" id="ARBA00022692"/>
    </source>
</evidence>
<organism evidence="13 14">
    <name type="scientific">Tilletia walkeri</name>
    <dbReference type="NCBI Taxonomy" id="117179"/>
    <lineage>
        <taxon>Eukaryota</taxon>
        <taxon>Fungi</taxon>
        <taxon>Dikarya</taxon>
        <taxon>Basidiomycota</taxon>
        <taxon>Ustilaginomycotina</taxon>
        <taxon>Exobasidiomycetes</taxon>
        <taxon>Tilletiales</taxon>
        <taxon>Tilletiaceae</taxon>
        <taxon>Tilletia</taxon>
    </lineage>
</organism>
<gene>
    <name evidence="13" type="ORF">A4X09_0g627</name>
</gene>
<evidence type="ECO:0000256" key="7">
    <source>
        <dbReference type="ARBA" id="ARBA00022927"/>
    </source>
</evidence>
<feature type="compositionally biased region" description="Low complexity" evidence="11">
    <location>
        <begin position="238"/>
        <end position="249"/>
    </location>
</feature>
<evidence type="ECO:0000256" key="12">
    <source>
        <dbReference type="SAM" id="Phobius"/>
    </source>
</evidence>
<keyword evidence="4" id="KW-0813">Transport</keyword>
<dbReference type="PANTHER" id="PTHR12443">
    <property type="entry name" value="TRANSLOCATION PROTEIN SEC62"/>
    <property type="match status" value="1"/>
</dbReference>
<evidence type="ECO:0000256" key="8">
    <source>
        <dbReference type="ARBA" id="ARBA00022989"/>
    </source>
</evidence>
<keyword evidence="8 12" id="KW-1133">Transmembrane helix</keyword>
<dbReference type="EMBL" id="LWDG02000012">
    <property type="protein sequence ID" value="KAE8271684.1"/>
    <property type="molecule type" value="Genomic_DNA"/>
</dbReference>
<proteinExistence type="inferred from homology"/>